<dbReference type="STRING" id="551996.SAMN05192573_11534"/>
<evidence type="ECO:0000256" key="7">
    <source>
        <dbReference type="ARBA" id="ARBA00022840"/>
    </source>
</evidence>
<feature type="binding site" evidence="18">
    <location>
        <position position="160"/>
    </location>
    <ligand>
        <name>(6S)-NADPHX</name>
        <dbReference type="ChEBI" id="CHEBI:64076"/>
    </ligand>
</feature>
<feature type="binding site" evidence="17">
    <location>
        <position position="324"/>
    </location>
    <ligand>
        <name>(6S)-NADPHX</name>
        <dbReference type="ChEBI" id="CHEBI:64076"/>
    </ligand>
</feature>
<evidence type="ECO:0000256" key="11">
    <source>
        <dbReference type="ARBA" id="ARBA00023235"/>
    </source>
</evidence>
<accession>A0A1G8H453</accession>
<feature type="binding site" evidence="18">
    <location>
        <position position="142"/>
    </location>
    <ligand>
        <name>(6S)-NADPHX</name>
        <dbReference type="ChEBI" id="CHEBI:64076"/>
    </ligand>
</feature>
<dbReference type="SUPFAM" id="SSF64153">
    <property type="entry name" value="YjeF N-terminal domain-like"/>
    <property type="match status" value="1"/>
</dbReference>
<keyword evidence="5 18" id="KW-0479">Metal-binding</keyword>
<evidence type="ECO:0000259" key="21">
    <source>
        <dbReference type="PROSITE" id="PS51385"/>
    </source>
</evidence>
<dbReference type="SUPFAM" id="SSF53613">
    <property type="entry name" value="Ribokinase-like"/>
    <property type="match status" value="1"/>
</dbReference>
<evidence type="ECO:0000256" key="14">
    <source>
        <dbReference type="ARBA" id="ARBA00025153"/>
    </source>
</evidence>
<feature type="binding site" evidence="18">
    <location>
        <begin position="59"/>
        <end position="63"/>
    </location>
    <ligand>
        <name>(6S)-NADPHX</name>
        <dbReference type="ChEBI" id="CHEBI:64076"/>
    </ligand>
</feature>
<keyword evidence="10 17" id="KW-0520">NAD</keyword>
<dbReference type="GO" id="GO:0005524">
    <property type="term" value="F:ATP binding"/>
    <property type="evidence" value="ECO:0007669"/>
    <property type="project" value="UniProtKB-UniRule"/>
</dbReference>
<comment type="similarity">
    <text evidence="3 19">In the N-terminal section; belongs to the NnrE/AIBP family.</text>
</comment>
<comment type="cofactor">
    <cofactor evidence="18 19">
        <name>K(+)</name>
        <dbReference type="ChEBI" id="CHEBI:29103"/>
    </cofactor>
    <text evidence="18 19">Binds 1 potassium ion per subunit.</text>
</comment>
<keyword evidence="7 17" id="KW-0067">ATP-binding</keyword>
<feature type="binding site" evidence="17">
    <location>
        <position position="375"/>
    </location>
    <ligand>
        <name>(6S)-NADPHX</name>
        <dbReference type="ChEBI" id="CHEBI:64076"/>
    </ligand>
</feature>
<dbReference type="PIRSF" id="PIRSF017184">
    <property type="entry name" value="Nnr"/>
    <property type="match status" value="1"/>
</dbReference>
<dbReference type="PANTHER" id="PTHR12592">
    <property type="entry name" value="ATP-DEPENDENT (S)-NAD(P)H-HYDRATE DEHYDRATASE FAMILY MEMBER"/>
    <property type="match status" value="1"/>
</dbReference>
<dbReference type="GO" id="GO:0110051">
    <property type="term" value="P:metabolite repair"/>
    <property type="evidence" value="ECO:0007669"/>
    <property type="project" value="TreeGrafter"/>
</dbReference>
<dbReference type="InterPro" id="IPR036652">
    <property type="entry name" value="YjeF_N_dom_sf"/>
</dbReference>
<evidence type="ECO:0000313" key="23">
    <source>
        <dbReference type="Proteomes" id="UP000199705"/>
    </source>
</evidence>
<feature type="binding site" evidence="17">
    <location>
        <position position="440"/>
    </location>
    <ligand>
        <name>(6S)-NADPHX</name>
        <dbReference type="ChEBI" id="CHEBI:64076"/>
    </ligand>
</feature>
<dbReference type="GO" id="GO:0046872">
    <property type="term" value="F:metal ion binding"/>
    <property type="evidence" value="ECO:0007669"/>
    <property type="project" value="UniProtKB-UniRule"/>
</dbReference>
<keyword evidence="11 18" id="KW-0413">Isomerase</keyword>
<evidence type="ECO:0000256" key="16">
    <source>
        <dbReference type="ARBA" id="ARBA00049209"/>
    </source>
</evidence>
<dbReference type="NCBIfam" id="TIGR00196">
    <property type="entry name" value="yjeF_cterm"/>
    <property type="match status" value="1"/>
</dbReference>
<feature type="binding site" evidence="18">
    <location>
        <position position="60"/>
    </location>
    <ligand>
        <name>K(+)</name>
        <dbReference type="ChEBI" id="CHEBI:29103"/>
    </ligand>
</feature>
<dbReference type="Pfam" id="PF01256">
    <property type="entry name" value="Carb_kinase"/>
    <property type="match status" value="1"/>
</dbReference>
<comment type="catalytic activity">
    <reaction evidence="1 18 19">
        <text>(6R)-NADHX = (6S)-NADHX</text>
        <dbReference type="Rhea" id="RHEA:32215"/>
        <dbReference type="ChEBI" id="CHEBI:64074"/>
        <dbReference type="ChEBI" id="CHEBI:64075"/>
        <dbReference type="EC" id="5.1.99.6"/>
    </reaction>
</comment>
<comment type="function">
    <text evidence="14 19">Bifunctional enzyme that catalyzes the epimerization of the S- and R-forms of NAD(P)HX and the dehydration of the S-form of NAD(P)HX at the expense of ADP, which is converted to AMP. This allows the repair of both epimers of NAD(P)HX, a damaged form of NAD(P)H that is a result of enzymatic or heat-dependent hydration.</text>
</comment>
<keyword evidence="12 17" id="KW-0456">Lyase</keyword>
<feature type="binding site" evidence="17">
    <location>
        <position position="439"/>
    </location>
    <ligand>
        <name>AMP</name>
        <dbReference type="ChEBI" id="CHEBI:456215"/>
    </ligand>
</feature>
<evidence type="ECO:0000256" key="4">
    <source>
        <dbReference type="ARBA" id="ARBA00009524"/>
    </source>
</evidence>
<evidence type="ECO:0000256" key="5">
    <source>
        <dbReference type="ARBA" id="ARBA00022723"/>
    </source>
</evidence>
<comment type="subunit">
    <text evidence="17">Homotetramer.</text>
</comment>
<keyword evidence="6 17" id="KW-0547">Nucleotide-binding</keyword>
<comment type="cofactor">
    <cofactor evidence="17">
        <name>Mg(2+)</name>
        <dbReference type="ChEBI" id="CHEBI:18420"/>
    </cofactor>
</comment>
<dbReference type="RefSeq" id="WP_091172766.1">
    <property type="nucleotide sequence ID" value="NZ_FNCG01000015.1"/>
</dbReference>
<evidence type="ECO:0000256" key="1">
    <source>
        <dbReference type="ARBA" id="ARBA00000013"/>
    </source>
</evidence>
<dbReference type="CDD" id="cd01171">
    <property type="entry name" value="YXKO-related"/>
    <property type="match status" value="1"/>
</dbReference>
<keyword evidence="13" id="KW-0511">Multifunctional enzyme</keyword>
<sequence>MLPLLIAEQIREGDAYTIANEPVASIDLMERASKAFVGWFVNRFPDKNEPITFYCGTGNNGGDGLAIARILCDHHYNRLNVVIARFSDKASVDFNINFERLKQTCVSIKELAKDEEIPADSSPVIIDALLGSGLNKPLTGDYERLVKFINDLGRTVVAVDVPTGFFSEGEVVRDTIAIEADLVITFQQPKINFLLPESAPYINCWEAVNIGIDEKFIQSLSSPYQLVEEKDVRQILKPRRRFSNKGTFGHVLIIAGQAKTMGAALLSSSAAAHAGAGLTTACIPESGLTALNSYQPEIMAIVRNGDEQPYIDWDKFSSIAVGPGLGKDAEALTLLKAIIKNYKQPLVIDADALNLLAENKALLTQLPAGSILTPHMKEFDRLFGEHTSWWQRLQTAIKKAKELNLCILLKNDYTIIAAPNGKVYFNSSGNAAMASGGMGDVLTGVIAALLGQKHPPDQACIIGAYIHGKAGDELALPNRMHVVLPGKLIAQLPVTMAKLRA</sequence>
<evidence type="ECO:0000256" key="13">
    <source>
        <dbReference type="ARBA" id="ARBA00023268"/>
    </source>
</evidence>
<dbReference type="EC" id="5.1.99.6" evidence="19"/>
<dbReference type="PROSITE" id="PS01049">
    <property type="entry name" value="YJEF_C_1"/>
    <property type="match status" value="1"/>
</dbReference>
<evidence type="ECO:0000256" key="6">
    <source>
        <dbReference type="ARBA" id="ARBA00022741"/>
    </source>
</evidence>
<feature type="binding site" evidence="18">
    <location>
        <position position="163"/>
    </location>
    <ligand>
        <name>K(+)</name>
        <dbReference type="ChEBI" id="CHEBI:29103"/>
    </ligand>
</feature>
<name>A0A1G8H453_9SPHI</name>
<evidence type="ECO:0000256" key="8">
    <source>
        <dbReference type="ARBA" id="ARBA00022857"/>
    </source>
</evidence>
<feature type="domain" description="YjeF C-terminal" evidence="20">
    <location>
        <begin position="228"/>
        <end position="499"/>
    </location>
</feature>
<dbReference type="Proteomes" id="UP000199705">
    <property type="component" value="Unassembled WGS sequence"/>
</dbReference>
<evidence type="ECO:0000313" key="22">
    <source>
        <dbReference type="EMBL" id="SDI01425.1"/>
    </source>
</evidence>
<proteinExistence type="inferred from homology"/>
<comment type="catalytic activity">
    <reaction evidence="15 17 19">
        <text>(6S)-NADHX + ADP = AMP + phosphate + NADH + H(+)</text>
        <dbReference type="Rhea" id="RHEA:32223"/>
        <dbReference type="ChEBI" id="CHEBI:15378"/>
        <dbReference type="ChEBI" id="CHEBI:43474"/>
        <dbReference type="ChEBI" id="CHEBI:57945"/>
        <dbReference type="ChEBI" id="CHEBI:64074"/>
        <dbReference type="ChEBI" id="CHEBI:456215"/>
        <dbReference type="ChEBI" id="CHEBI:456216"/>
        <dbReference type="EC" id="4.2.1.136"/>
    </reaction>
</comment>
<organism evidence="22 23">
    <name type="scientific">Mucilaginibacter gossypii</name>
    <dbReference type="NCBI Taxonomy" id="551996"/>
    <lineage>
        <taxon>Bacteria</taxon>
        <taxon>Pseudomonadati</taxon>
        <taxon>Bacteroidota</taxon>
        <taxon>Sphingobacteriia</taxon>
        <taxon>Sphingobacteriales</taxon>
        <taxon>Sphingobacteriaceae</taxon>
        <taxon>Mucilaginibacter</taxon>
    </lineage>
</organism>
<dbReference type="EMBL" id="FNCG01000015">
    <property type="protein sequence ID" value="SDI01425.1"/>
    <property type="molecule type" value="Genomic_DNA"/>
</dbReference>
<dbReference type="PROSITE" id="PS01050">
    <property type="entry name" value="YJEF_C_2"/>
    <property type="match status" value="1"/>
</dbReference>
<comment type="catalytic activity">
    <reaction evidence="2 18 19">
        <text>(6R)-NADPHX = (6S)-NADPHX</text>
        <dbReference type="Rhea" id="RHEA:32227"/>
        <dbReference type="ChEBI" id="CHEBI:64076"/>
        <dbReference type="ChEBI" id="CHEBI:64077"/>
        <dbReference type="EC" id="5.1.99.6"/>
    </reaction>
</comment>
<feature type="binding site" evidence="18">
    <location>
        <position position="127"/>
    </location>
    <ligand>
        <name>K(+)</name>
        <dbReference type="ChEBI" id="CHEBI:29103"/>
    </ligand>
</feature>
<dbReference type="InterPro" id="IPR004443">
    <property type="entry name" value="YjeF_N_dom"/>
</dbReference>
<dbReference type="GO" id="GO:0052855">
    <property type="term" value="F:ADP-dependent NAD(P)H-hydrate dehydratase activity"/>
    <property type="evidence" value="ECO:0007669"/>
    <property type="project" value="UniProtKB-UniRule"/>
</dbReference>
<dbReference type="Pfam" id="PF03853">
    <property type="entry name" value="YjeF_N"/>
    <property type="match status" value="1"/>
</dbReference>
<dbReference type="HAMAP" id="MF_01966">
    <property type="entry name" value="NADHX_epimerase"/>
    <property type="match status" value="1"/>
</dbReference>
<feature type="binding site" evidence="17">
    <location>
        <position position="263"/>
    </location>
    <ligand>
        <name>(6S)-NADPHX</name>
        <dbReference type="ChEBI" id="CHEBI:64076"/>
    </ligand>
</feature>
<dbReference type="InterPro" id="IPR029056">
    <property type="entry name" value="Ribokinase-like"/>
</dbReference>
<keyword evidence="23" id="KW-1185">Reference proteome</keyword>
<evidence type="ECO:0000256" key="15">
    <source>
        <dbReference type="ARBA" id="ARBA00048238"/>
    </source>
</evidence>
<keyword evidence="9 18" id="KW-0630">Potassium</keyword>
<feature type="binding site" evidence="17">
    <location>
        <begin position="410"/>
        <end position="414"/>
    </location>
    <ligand>
        <name>AMP</name>
        <dbReference type="ChEBI" id="CHEBI:456215"/>
    </ligand>
</feature>
<feature type="binding site" evidence="18">
    <location>
        <begin position="131"/>
        <end position="137"/>
    </location>
    <ligand>
        <name>(6S)-NADPHX</name>
        <dbReference type="ChEBI" id="CHEBI:64076"/>
    </ligand>
</feature>
<evidence type="ECO:0000256" key="9">
    <source>
        <dbReference type="ARBA" id="ARBA00022958"/>
    </source>
</evidence>
<dbReference type="Gene3D" id="3.40.1190.20">
    <property type="match status" value="1"/>
</dbReference>
<gene>
    <name evidence="18" type="primary">nnrE</name>
    <name evidence="17" type="synonym">nnrD</name>
    <name evidence="22" type="ORF">SAMN05192573_11534</name>
</gene>
<evidence type="ECO:0000256" key="10">
    <source>
        <dbReference type="ARBA" id="ARBA00023027"/>
    </source>
</evidence>
<comment type="similarity">
    <text evidence="17">Belongs to the NnrD/CARKD family.</text>
</comment>
<keyword evidence="8 17" id="KW-0521">NADP</keyword>
<comment type="similarity">
    <text evidence="4 19">In the C-terminal section; belongs to the NnrD/CARKD family.</text>
</comment>
<evidence type="ECO:0000259" key="20">
    <source>
        <dbReference type="PROSITE" id="PS51383"/>
    </source>
</evidence>
<dbReference type="EC" id="4.2.1.136" evidence="19"/>
<dbReference type="HAMAP" id="MF_01965">
    <property type="entry name" value="NADHX_dehydratase"/>
    <property type="match status" value="1"/>
</dbReference>
<evidence type="ECO:0000256" key="18">
    <source>
        <dbReference type="HAMAP-Rule" id="MF_01966"/>
    </source>
</evidence>
<evidence type="ECO:0000256" key="12">
    <source>
        <dbReference type="ARBA" id="ARBA00023239"/>
    </source>
</evidence>
<evidence type="ECO:0000256" key="19">
    <source>
        <dbReference type="PIRNR" id="PIRNR017184"/>
    </source>
</evidence>
<comment type="function">
    <text evidence="18">Catalyzes the epimerization of the S- and R-forms of NAD(P)HX, a damaged form of NAD(P)H that is a result of enzymatic or heat-dependent hydration. This is a prerequisite for the S-specific NAD(P)H-hydrate dehydratase to allow the repair of both epimers of NAD(P)HX.</text>
</comment>
<dbReference type="GO" id="GO:0046496">
    <property type="term" value="P:nicotinamide nucleotide metabolic process"/>
    <property type="evidence" value="ECO:0007669"/>
    <property type="project" value="UniProtKB-UniRule"/>
</dbReference>
<dbReference type="NCBIfam" id="TIGR00197">
    <property type="entry name" value="yjeF_nterm"/>
    <property type="match status" value="1"/>
</dbReference>
<dbReference type="PANTHER" id="PTHR12592:SF0">
    <property type="entry name" value="ATP-DEPENDENT (S)-NAD(P)H-HYDRATE DEHYDRATASE"/>
    <property type="match status" value="1"/>
</dbReference>
<dbReference type="AlphaFoldDB" id="A0A1G8H453"/>
<feature type="domain" description="YjeF N-terminal" evidence="21">
    <location>
        <begin position="10"/>
        <end position="218"/>
    </location>
</feature>
<evidence type="ECO:0000256" key="3">
    <source>
        <dbReference type="ARBA" id="ARBA00006001"/>
    </source>
</evidence>
<dbReference type="Gene3D" id="3.40.50.10260">
    <property type="entry name" value="YjeF N-terminal domain"/>
    <property type="match status" value="1"/>
</dbReference>
<comment type="similarity">
    <text evidence="18">Belongs to the NnrE/AIBP family.</text>
</comment>
<dbReference type="InterPro" id="IPR017953">
    <property type="entry name" value="Carbohydrate_kinase_pred_CS"/>
</dbReference>
<dbReference type="GO" id="GO:0052856">
    <property type="term" value="F:NAD(P)HX epimerase activity"/>
    <property type="evidence" value="ECO:0007669"/>
    <property type="project" value="UniProtKB-UniRule"/>
</dbReference>
<reference evidence="23" key="1">
    <citation type="submission" date="2016-10" db="EMBL/GenBank/DDBJ databases">
        <authorList>
            <person name="Varghese N."/>
            <person name="Submissions S."/>
        </authorList>
    </citation>
    <scope>NUCLEOTIDE SEQUENCE [LARGE SCALE GENOMIC DNA]</scope>
    <source>
        <strain evidence="23">Gh-67</strain>
    </source>
</reference>
<dbReference type="InterPro" id="IPR030677">
    <property type="entry name" value="Nnr"/>
</dbReference>
<dbReference type="PROSITE" id="PS51383">
    <property type="entry name" value="YJEF_C_3"/>
    <property type="match status" value="1"/>
</dbReference>
<dbReference type="InterPro" id="IPR000631">
    <property type="entry name" value="CARKD"/>
</dbReference>
<comment type="function">
    <text evidence="17">Catalyzes the dehydration of the S-form of NAD(P)HX at the expense of ADP, which is converted to AMP. Together with NAD(P)HX epimerase, which catalyzes the epimerization of the S- and R-forms, the enzyme allows the repair of both epimers of NAD(P)HX, a damaged form of NAD(P)H that is a result of enzymatic or heat-dependent hydration.</text>
</comment>
<protein>
    <recommendedName>
        <fullName evidence="19">Bifunctional NAD(P)H-hydrate repair enzyme</fullName>
    </recommendedName>
    <alternativeName>
        <fullName evidence="19">Nicotinamide nucleotide repair protein</fullName>
    </alternativeName>
    <domain>
        <recommendedName>
            <fullName evidence="19">ADP-dependent (S)-NAD(P)H-hydrate dehydratase</fullName>
            <ecNumber evidence="19">4.2.1.136</ecNumber>
        </recommendedName>
        <alternativeName>
            <fullName evidence="19">ADP-dependent NAD(P)HX dehydratase</fullName>
        </alternativeName>
    </domain>
    <domain>
        <recommendedName>
            <fullName evidence="19">NAD(P)H-hydrate epimerase</fullName>
            <ecNumber evidence="19">5.1.99.6</ecNumber>
        </recommendedName>
    </domain>
</protein>
<evidence type="ECO:0000256" key="2">
    <source>
        <dbReference type="ARBA" id="ARBA00000909"/>
    </source>
</evidence>
<comment type="catalytic activity">
    <reaction evidence="16 17 19">
        <text>(6S)-NADPHX + ADP = AMP + phosphate + NADPH + H(+)</text>
        <dbReference type="Rhea" id="RHEA:32235"/>
        <dbReference type="ChEBI" id="CHEBI:15378"/>
        <dbReference type="ChEBI" id="CHEBI:43474"/>
        <dbReference type="ChEBI" id="CHEBI:57783"/>
        <dbReference type="ChEBI" id="CHEBI:64076"/>
        <dbReference type="ChEBI" id="CHEBI:456215"/>
        <dbReference type="ChEBI" id="CHEBI:456216"/>
        <dbReference type="EC" id="4.2.1.136"/>
    </reaction>
</comment>
<dbReference type="PROSITE" id="PS51385">
    <property type="entry name" value="YJEF_N"/>
    <property type="match status" value="1"/>
</dbReference>
<evidence type="ECO:0000256" key="17">
    <source>
        <dbReference type="HAMAP-Rule" id="MF_01965"/>
    </source>
</evidence>